<evidence type="ECO:0000259" key="3">
    <source>
        <dbReference type="PROSITE" id="PS50853"/>
    </source>
</evidence>
<reference evidence="4 5" key="1">
    <citation type="submission" date="2019-02" db="EMBL/GenBank/DDBJ databases">
        <title>Sequencing the genomes of 1000 actinobacteria strains.</title>
        <authorList>
            <person name="Klenk H.-P."/>
        </authorList>
    </citation>
    <scope>NUCLEOTIDE SEQUENCE [LARGE SCALE GENOMIC DNA]</scope>
    <source>
        <strain evidence="4 5">DSM 17364</strain>
    </source>
</reference>
<keyword evidence="1" id="KW-0378">Hydrolase</keyword>
<keyword evidence="5" id="KW-1185">Reference proteome</keyword>
<name>A0A4Q8ADJ6_9MICC</name>
<dbReference type="PROSITE" id="PS50853">
    <property type="entry name" value="FN3"/>
    <property type="match status" value="1"/>
</dbReference>
<evidence type="ECO:0000313" key="5">
    <source>
        <dbReference type="Proteomes" id="UP000292685"/>
    </source>
</evidence>
<accession>A0A4Q8ADJ6</accession>
<dbReference type="EMBL" id="SHLA01000001">
    <property type="protein sequence ID" value="RZU61735.1"/>
    <property type="molecule type" value="Genomic_DNA"/>
</dbReference>
<dbReference type="InterPro" id="IPR036116">
    <property type="entry name" value="FN3_sf"/>
</dbReference>
<comment type="caution">
    <text evidence="4">The sequence shown here is derived from an EMBL/GenBank/DDBJ whole genome shotgun (WGS) entry which is preliminary data.</text>
</comment>
<protein>
    <recommendedName>
        <fullName evidence="3">Fibronectin type-III domain-containing protein</fullName>
    </recommendedName>
</protein>
<dbReference type="InterPro" id="IPR013783">
    <property type="entry name" value="Ig-like_fold"/>
</dbReference>
<dbReference type="GO" id="GO:0000272">
    <property type="term" value="P:polysaccharide catabolic process"/>
    <property type="evidence" value="ECO:0007669"/>
    <property type="project" value="UniProtKB-KW"/>
</dbReference>
<dbReference type="SMART" id="SM00060">
    <property type="entry name" value="FN3"/>
    <property type="match status" value="2"/>
</dbReference>
<evidence type="ECO:0000256" key="2">
    <source>
        <dbReference type="ARBA" id="ARBA00023326"/>
    </source>
</evidence>
<evidence type="ECO:0000313" key="4">
    <source>
        <dbReference type="EMBL" id="RZU61735.1"/>
    </source>
</evidence>
<dbReference type="InterPro" id="IPR003961">
    <property type="entry name" value="FN3_dom"/>
</dbReference>
<dbReference type="Gene3D" id="2.60.40.10">
    <property type="entry name" value="Immunoglobulins"/>
    <property type="match status" value="2"/>
</dbReference>
<sequence>MAVSWGSKVETSTNGMRLGYEFSQSPSSVGTGTSSVDVTVDVWIWTKGPVSDSSNTLTIGGDYSFSGAVSVSTSSTSPWSSSNKKKLKTLTISRSTSYSSTVTTTVNASLTGINAVSGTASVSGSHVTKKRPISPPDSPTGAALAYVSDTQLDGSWNLPTATSGKPRDRVRIQVWDLVSGSYSTAYVGGPSRTSYTYNSAEADNRYRLRVRAENDAGSSDWAYSGYVPTRPAPAADLVAVRSGTDISVTWDIVARYNTGLKFAHSEDGGAWNYDLATLAADTTSYTHVGPDPAKTHQYAVAMTADGRQSEWAYSAVVQLLTNPLAPTPTAPLDAFDGASVMAFYWVHNPVDGTAQTAYEIQYRVDGGDWTSTGKLAGSSFSHEFAGGTFANGATLEWQVRTWGEYATEPSESPWSETVLLEVSSTPTVNLTTPADAAVVETSSLTAAWSYGDAEASSQTGWAVVLYSAADAALETLQGTDDAASAVFETYLKDGASYSVGVAVRDGAGLWSAEDRNYFTVDYAEPPAPAVTANFDVDTGAMMITIDTPDAVAPAPEAEYVDLYRAIDDGPWTLIATNLPKTTALTDYIPALVGVNHYRAVSVSALPSTAESLVVQVVVDAGEGWCYLNAGPGFSVVARVRANAKRSRSFSREKVLHEFAGRTHPVEFAGEHRRHTGSLAVRVSPNPDGGATLTQLRRVVDLPAPVCYRDPLGERIFVSLQELADSSERIVTDANFSWTEVSHHE</sequence>
<keyword evidence="1" id="KW-0326">Glycosidase</keyword>
<proteinExistence type="predicted"/>
<dbReference type="CDD" id="cd00063">
    <property type="entry name" value="FN3"/>
    <property type="match status" value="1"/>
</dbReference>
<dbReference type="Proteomes" id="UP000292685">
    <property type="component" value="Unassembled WGS sequence"/>
</dbReference>
<dbReference type="SUPFAM" id="SSF49265">
    <property type="entry name" value="Fibronectin type III"/>
    <property type="match status" value="2"/>
</dbReference>
<dbReference type="AlphaFoldDB" id="A0A4Q8ADJ6"/>
<dbReference type="GO" id="GO:0016798">
    <property type="term" value="F:hydrolase activity, acting on glycosyl bonds"/>
    <property type="evidence" value="ECO:0007669"/>
    <property type="project" value="UniProtKB-KW"/>
</dbReference>
<organism evidence="4 5">
    <name type="scientific">Zhihengliuella halotolerans</name>
    <dbReference type="NCBI Taxonomy" id="370736"/>
    <lineage>
        <taxon>Bacteria</taxon>
        <taxon>Bacillati</taxon>
        <taxon>Actinomycetota</taxon>
        <taxon>Actinomycetes</taxon>
        <taxon>Micrococcales</taxon>
        <taxon>Micrococcaceae</taxon>
        <taxon>Zhihengliuella</taxon>
    </lineage>
</organism>
<keyword evidence="2" id="KW-0624">Polysaccharide degradation</keyword>
<gene>
    <name evidence="4" type="ORF">EV380_1313</name>
</gene>
<keyword evidence="2" id="KW-0119">Carbohydrate metabolism</keyword>
<dbReference type="Pfam" id="PF25788">
    <property type="entry name" value="Ig_Rha78A_N"/>
    <property type="match status" value="1"/>
</dbReference>
<evidence type="ECO:0000256" key="1">
    <source>
        <dbReference type="ARBA" id="ARBA00023295"/>
    </source>
</evidence>
<feature type="domain" description="Fibronectin type-III" evidence="3">
    <location>
        <begin position="135"/>
        <end position="232"/>
    </location>
</feature>